<keyword evidence="1" id="KW-0472">Membrane</keyword>
<protein>
    <submittedName>
        <fullName evidence="3">Uncharacterized protein</fullName>
    </submittedName>
</protein>
<accession>A0A914VA84</accession>
<dbReference type="Proteomes" id="UP000887566">
    <property type="component" value="Unplaced"/>
</dbReference>
<evidence type="ECO:0000256" key="1">
    <source>
        <dbReference type="SAM" id="Phobius"/>
    </source>
</evidence>
<evidence type="ECO:0000313" key="3">
    <source>
        <dbReference type="WBParaSite" id="PSAMB.scaffold1733size28308.g14589.t1"/>
    </source>
</evidence>
<dbReference type="PANTHER" id="PTHR22714">
    <property type="entry name" value="PROTEIN CBG02446-RELATED"/>
    <property type="match status" value="1"/>
</dbReference>
<feature type="transmembrane region" description="Helical" evidence="1">
    <location>
        <begin position="134"/>
        <end position="153"/>
    </location>
</feature>
<name>A0A914VA84_9BILA</name>
<keyword evidence="2" id="KW-1185">Reference proteome</keyword>
<proteinExistence type="predicted"/>
<dbReference type="InterPro" id="IPR040128">
    <property type="entry name" value="T25E4.2-like"/>
</dbReference>
<keyword evidence="1" id="KW-1133">Transmembrane helix</keyword>
<feature type="transmembrane region" description="Helical" evidence="1">
    <location>
        <begin position="376"/>
        <end position="396"/>
    </location>
</feature>
<evidence type="ECO:0000313" key="2">
    <source>
        <dbReference type="Proteomes" id="UP000887566"/>
    </source>
</evidence>
<sequence length="422" mass="47713">MPKESGKTLVLGYIEPFEKLISECFVKYSTDCELPGLKAEVWQAFAHFTGFKLIFKEFYDIGFAAFADPSDPPNSTYVLDNVASGVLNASLALSSMQPARYSALRYTMPVYFSQNGLVAGKLLSGSPKPLQLQVFNWETVILFAIFVLIIGLVRRQVFVTFAEYINKRSRRRSLTDSVLVLLGLLLLINYNAGFRGQAASIRKSRMIKIGELAKGLSSGTIRIISRDVITADYVNGLNLYGRTVTQKELDKLVTIEKNLTEIARRLCEDERLICFEWFGGVNNLIGGRWKSADCVLEKVDTPDNENLTIRIPAGFALNRNFPKEYRDVLNEIIMRYFTGNQLDRVMRRYDLLPWVKKPKNNQFTPSMSFRVLTNGLIFYAVGCALSIAAFVVEALIPTTIYDAKNVYPIFVFRARDALQRSL</sequence>
<feature type="transmembrane region" description="Helical" evidence="1">
    <location>
        <begin position="174"/>
        <end position="192"/>
    </location>
</feature>
<organism evidence="2 3">
    <name type="scientific">Plectus sambesii</name>
    <dbReference type="NCBI Taxonomy" id="2011161"/>
    <lineage>
        <taxon>Eukaryota</taxon>
        <taxon>Metazoa</taxon>
        <taxon>Ecdysozoa</taxon>
        <taxon>Nematoda</taxon>
        <taxon>Chromadorea</taxon>
        <taxon>Plectida</taxon>
        <taxon>Plectina</taxon>
        <taxon>Plectoidea</taxon>
        <taxon>Plectidae</taxon>
        <taxon>Plectus</taxon>
    </lineage>
</organism>
<dbReference type="AlphaFoldDB" id="A0A914VA84"/>
<dbReference type="WBParaSite" id="PSAMB.scaffold1733size28308.g14589.t1">
    <property type="protein sequence ID" value="PSAMB.scaffold1733size28308.g14589.t1"/>
    <property type="gene ID" value="PSAMB.scaffold1733size28308.g14589"/>
</dbReference>
<dbReference type="PANTHER" id="PTHR22714:SF7">
    <property type="entry name" value="SOLUTE-BINDING PROTEIN FAMILY 3_N-TERMINAL DOMAIN-CONTAINING PROTEIN"/>
    <property type="match status" value="1"/>
</dbReference>
<keyword evidence="1" id="KW-0812">Transmembrane</keyword>
<reference evidence="3" key="1">
    <citation type="submission" date="2022-11" db="UniProtKB">
        <authorList>
            <consortium name="WormBaseParasite"/>
        </authorList>
    </citation>
    <scope>IDENTIFICATION</scope>
</reference>